<dbReference type="OrthoDB" id="291802at2"/>
<name>A0A1I3DEF2_9PLAN</name>
<evidence type="ECO:0000313" key="2">
    <source>
        <dbReference type="Proteomes" id="UP000199518"/>
    </source>
</evidence>
<gene>
    <name evidence="1" type="ORF">SAMN05421753_103201</name>
</gene>
<protein>
    <submittedName>
        <fullName evidence="1">Uncharacterized protein</fullName>
    </submittedName>
</protein>
<accession>A0A1I3DEF2</accession>
<keyword evidence="2" id="KW-1185">Reference proteome</keyword>
<organism evidence="1 2">
    <name type="scientific">Planctomicrobium piriforme</name>
    <dbReference type="NCBI Taxonomy" id="1576369"/>
    <lineage>
        <taxon>Bacteria</taxon>
        <taxon>Pseudomonadati</taxon>
        <taxon>Planctomycetota</taxon>
        <taxon>Planctomycetia</taxon>
        <taxon>Planctomycetales</taxon>
        <taxon>Planctomycetaceae</taxon>
        <taxon>Planctomicrobium</taxon>
    </lineage>
</organism>
<dbReference type="AlphaFoldDB" id="A0A1I3DEF2"/>
<dbReference type="Proteomes" id="UP000199518">
    <property type="component" value="Unassembled WGS sequence"/>
</dbReference>
<proteinExistence type="predicted"/>
<reference evidence="2" key="1">
    <citation type="submission" date="2016-10" db="EMBL/GenBank/DDBJ databases">
        <authorList>
            <person name="Varghese N."/>
            <person name="Submissions S."/>
        </authorList>
    </citation>
    <scope>NUCLEOTIDE SEQUENCE [LARGE SCALE GENOMIC DNA]</scope>
    <source>
        <strain evidence="2">DSM 26348</strain>
    </source>
</reference>
<dbReference type="RefSeq" id="WP_139228264.1">
    <property type="nucleotide sequence ID" value="NZ_FOQD01000003.1"/>
</dbReference>
<dbReference type="STRING" id="1576369.SAMN05421753_103201"/>
<sequence>MSKPLRPTSSVRLGQLLARVRAGLGQGAVRRRRLRQGGTERLEVRTLLTAPVIGNFAGTTGYVENAPTQPIDADATINDSDSPDFDGGQMVVRITANASSFDRLEIISQGNAAGQIGVAGNQVSFGGVPIATFDGGTGSTRLAINFNGNASVAAVEKLLRQVGFKYLSDIESLAPRTLQVTLSDGDGFTSATATKTVSVISVNDVPSIGGFDGTLETSEGIRQDLVHGVQIFDADKSNYDGGQLVFTITQNGEVGDQLMVNQSDGLSVQGNQVFYRGQQFATFTGGDAAHPLVFSLNQYAFGNAMQKLLNRIHFLNDSDAPSTAERTVKLEFSDGDGGVAEPQFRNIRIAPINDNPRIANFLGTLDYQQFTPPKLLDYNATVVDPDETNFDGGQLIVRISENAATGDRVSILPEAAGAGKITISGNEVSFGGVVIGTFNGGTPGAPLVVTFNANSNSASVQRTLQRIGFSNNVFDHFDPPSGPRTIKVTLSDGDGGQSSVVSKTVVVDPVNEPTVINQFAGRVTYTAGGPAKLIDYDATISDPDGGLPVGDPMGEIIVRYTQFSEAGDRLTIASEGTGAGKVQVDSATSQVYFGGLLIGRYDQGSGSSRLRIVFNADATQAAIQRVLQRISYFSVSDTPSTTPRQLAVTFKDSLGTSSKPVYKTIDIAT</sequence>
<dbReference type="EMBL" id="FOQD01000003">
    <property type="protein sequence ID" value="SFH85026.1"/>
    <property type="molecule type" value="Genomic_DNA"/>
</dbReference>
<evidence type="ECO:0000313" key="1">
    <source>
        <dbReference type="EMBL" id="SFH85026.1"/>
    </source>
</evidence>